<reference evidence="8 9" key="1">
    <citation type="submission" date="2016-10" db="EMBL/GenBank/DDBJ databases">
        <authorList>
            <person name="de Groot N.N."/>
        </authorList>
    </citation>
    <scope>NUCLEOTIDE SEQUENCE [LARGE SCALE GENOMIC DNA]</scope>
    <source>
        <strain evidence="8 9">DSM 23421</strain>
    </source>
</reference>
<evidence type="ECO:0000256" key="2">
    <source>
        <dbReference type="ARBA" id="ARBA00005046"/>
    </source>
</evidence>
<dbReference type="Gene3D" id="3.40.980.10">
    <property type="entry name" value="MoaB/Mog-like domain"/>
    <property type="match status" value="1"/>
</dbReference>
<dbReference type="InterPro" id="IPR001453">
    <property type="entry name" value="MoaB/Mog_dom"/>
</dbReference>
<protein>
    <recommendedName>
        <fullName evidence="6">Molybdopterin molybdenumtransferase</fullName>
        <ecNumber evidence="6">2.10.1.1</ecNumber>
    </recommendedName>
</protein>
<comment type="function">
    <text evidence="1 6">Catalyzes the insertion of molybdate into adenylated molybdopterin with the concomitant release of AMP.</text>
</comment>
<comment type="similarity">
    <text evidence="3 6">Belongs to the MoeA family.</text>
</comment>
<keyword evidence="6" id="KW-0808">Transferase</keyword>
<dbReference type="InterPro" id="IPR036688">
    <property type="entry name" value="MoeA_C_domain_IV_sf"/>
</dbReference>
<comment type="cofactor">
    <cofactor evidence="6">
        <name>Mg(2+)</name>
        <dbReference type="ChEBI" id="CHEBI:18420"/>
    </cofactor>
</comment>
<evidence type="ECO:0000256" key="6">
    <source>
        <dbReference type="RuleBase" id="RU365090"/>
    </source>
</evidence>
<dbReference type="GO" id="GO:0061599">
    <property type="term" value="F:molybdopterin molybdotransferase activity"/>
    <property type="evidence" value="ECO:0007669"/>
    <property type="project" value="UniProtKB-UniRule"/>
</dbReference>
<keyword evidence="6" id="KW-0460">Magnesium</keyword>
<gene>
    <name evidence="8" type="ORF">SAMN05421636_10677</name>
</gene>
<dbReference type="Gene3D" id="2.40.340.10">
    <property type="entry name" value="MoeA, C-terminal, domain IV"/>
    <property type="match status" value="1"/>
</dbReference>
<dbReference type="SMART" id="SM00852">
    <property type="entry name" value="MoCF_biosynth"/>
    <property type="match status" value="1"/>
</dbReference>
<dbReference type="STRING" id="641691.SAMN05421636_10677"/>
<dbReference type="InterPro" id="IPR036135">
    <property type="entry name" value="MoeA_linker/N_sf"/>
</dbReference>
<comment type="catalytic activity">
    <reaction evidence="5">
        <text>adenylyl-molybdopterin + molybdate = Mo-molybdopterin + AMP + H(+)</text>
        <dbReference type="Rhea" id="RHEA:35047"/>
        <dbReference type="ChEBI" id="CHEBI:15378"/>
        <dbReference type="ChEBI" id="CHEBI:36264"/>
        <dbReference type="ChEBI" id="CHEBI:62727"/>
        <dbReference type="ChEBI" id="CHEBI:71302"/>
        <dbReference type="ChEBI" id="CHEBI:456215"/>
        <dbReference type="EC" id="2.10.1.1"/>
    </reaction>
</comment>
<keyword evidence="6" id="KW-0479">Metal-binding</keyword>
<evidence type="ECO:0000313" key="8">
    <source>
        <dbReference type="EMBL" id="SDE59981.1"/>
    </source>
</evidence>
<dbReference type="InterPro" id="IPR008284">
    <property type="entry name" value="MoCF_biosynth_CS"/>
</dbReference>
<evidence type="ECO:0000256" key="4">
    <source>
        <dbReference type="ARBA" id="ARBA00023150"/>
    </source>
</evidence>
<dbReference type="InterPro" id="IPR036425">
    <property type="entry name" value="MoaB/Mog-like_dom_sf"/>
</dbReference>
<feature type="domain" description="MoaB/Mog" evidence="7">
    <location>
        <begin position="175"/>
        <end position="314"/>
    </location>
</feature>
<keyword evidence="6" id="KW-0500">Molybdenum</keyword>
<sequence>MISFEEAFQNVLDHPLNLGNEQVTLLQSTGRILAEVIKADRDFPPFDRSTKDGIAIHFSAIEQGNDRFKIVGTLSAGMAQQTLSSDANCFEIMTGAVLPKAADTIVMYEETAIKDGWAILSKTPKKGQNIHRQGSDEKAGAVLLEKGRKITAAVIGVLASVGKTEVLVKKLPKVCVVSTGNELVEVSETPLPHQIRKSNMLSLTAALEKIKIFPTQLHLADDRTVVEKKLQKALAEFDVLMLSGGVSKGKFDFIPDALEALGVEKIFHRVSQRPGKPFWFGIQIAHKKVVFSFPGNPVSTFANYHVYFLPWLSKTLGIEMEKQHVILDETVQPQSNLTLFLQVRTERRKGKLLAKLVQGNGSGDLVSLAKTDGFICVPAGETEIAKGNAFELISCV</sequence>
<dbReference type="Proteomes" id="UP000199109">
    <property type="component" value="Unassembled WGS sequence"/>
</dbReference>
<dbReference type="GO" id="GO:0006777">
    <property type="term" value="P:Mo-molybdopterin cofactor biosynthetic process"/>
    <property type="evidence" value="ECO:0007669"/>
    <property type="project" value="UniProtKB-UniRule"/>
</dbReference>
<evidence type="ECO:0000259" key="7">
    <source>
        <dbReference type="SMART" id="SM00852"/>
    </source>
</evidence>
<dbReference type="SUPFAM" id="SSF63867">
    <property type="entry name" value="MoeA C-terminal domain-like"/>
    <property type="match status" value="1"/>
</dbReference>
<dbReference type="EC" id="2.10.1.1" evidence="6"/>
<evidence type="ECO:0000256" key="1">
    <source>
        <dbReference type="ARBA" id="ARBA00002901"/>
    </source>
</evidence>
<proteinExistence type="inferred from homology"/>
<dbReference type="PROSITE" id="PS01079">
    <property type="entry name" value="MOCF_BIOSYNTHESIS_2"/>
    <property type="match status" value="1"/>
</dbReference>
<name>A0A1G7E8H5_9FLAO</name>
<dbReference type="InterPro" id="IPR005111">
    <property type="entry name" value="MoeA_C_domain_IV"/>
</dbReference>
<dbReference type="GO" id="GO:0046872">
    <property type="term" value="F:metal ion binding"/>
    <property type="evidence" value="ECO:0007669"/>
    <property type="project" value="UniProtKB-UniRule"/>
</dbReference>
<dbReference type="PANTHER" id="PTHR10192:SF5">
    <property type="entry name" value="GEPHYRIN"/>
    <property type="match status" value="1"/>
</dbReference>
<dbReference type="Pfam" id="PF03453">
    <property type="entry name" value="MoeA_N"/>
    <property type="match status" value="1"/>
</dbReference>
<dbReference type="AlphaFoldDB" id="A0A1G7E8H5"/>
<organism evidence="8 9">
    <name type="scientific">Pricia antarctica</name>
    <dbReference type="NCBI Taxonomy" id="641691"/>
    <lineage>
        <taxon>Bacteria</taxon>
        <taxon>Pseudomonadati</taxon>
        <taxon>Bacteroidota</taxon>
        <taxon>Flavobacteriia</taxon>
        <taxon>Flavobacteriales</taxon>
        <taxon>Flavobacteriaceae</taxon>
        <taxon>Pricia</taxon>
    </lineage>
</organism>
<dbReference type="Pfam" id="PF00994">
    <property type="entry name" value="MoCF_biosynth"/>
    <property type="match status" value="1"/>
</dbReference>
<evidence type="ECO:0000256" key="5">
    <source>
        <dbReference type="ARBA" id="ARBA00047317"/>
    </source>
</evidence>
<dbReference type="Gene3D" id="3.90.105.10">
    <property type="entry name" value="Molybdopterin biosynthesis moea protein, domain 2"/>
    <property type="match status" value="1"/>
</dbReference>
<dbReference type="RefSeq" id="WP_091869152.1">
    <property type="nucleotide sequence ID" value="NZ_FNAO01000006.1"/>
</dbReference>
<dbReference type="OrthoDB" id="9804758at2"/>
<keyword evidence="4 6" id="KW-0501">Molybdenum cofactor biosynthesis</keyword>
<dbReference type="Pfam" id="PF03454">
    <property type="entry name" value="MoeA_C"/>
    <property type="match status" value="1"/>
</dbReference>
<dbReference type="SUPFAM" id="SSF53218">
    <property type="entry name" value="Molybdenum cofactor biosynthesis proteins"/>
    <property type="match status" value="1"/>
</dbReference>
<dbReference type="InterPro" id="IPR038987">
    <property type="entry name" value="MoeA-like"/>
</dbReference>
<dbReference type="Gene3D" id="2.170.190.11">
    <property type="entry name" value="Molybdopterin biosynthesis moea protein, domain 3"/>
    <property type="match status" value="1"/>
</dbReference>
<dbReference type="UniPathway" id="UPA00344"/>
<comment type="pathway">
    <text evidence="2 6">Cofactor biosynthesis; molybdopterin biosynthesis.</text>
</comment>
<dbReference type="SUPFAM" id="SSF63882">
    <property type="entry name" value="MoeA N-terminal region -like"/>
    <property type="match status" value="1"/>
</dbReference>
<evidence type="ECO:0000313" key="9">
    <source>
        <dbReference type="Proteomes" id="UP000199109"/>
    </source>
</evidence>
<dbReference type="EMBL" id="FNAO01000006">
    <property type="protein sequence ID" value="SDE59981.1"/>
    <property type="molecule type" value="Genomic_DNA"/>
</dbReference>
<keyword evidence="9" id="KW-1185">Reference proteome</keyword>
<dbReference type="InterPro" id="IPR005110">
    <property type="entry name" value="MoeA_linker/N"/>
</dbReference>
<evidence type="ECO:0000256" key="3">
    <source>
        <dbReference type="ARBA" id="ARBA00010763"/>
    </source>
</evidence>
<accession>A0A1G7E8H5</accession>
<dbReference type="CDD" id="cd00887">
    <property type="entry name" value="MoeA"/>
    <property type="match status" value="1"/>
</dbReference>
<dbReference type="GO" id="GO:0005829">
    <property type="term" value="C:cytosol"/>
    <property type="evidence" value="ECO:0007669"/>
    <property type="project" value="TreeGrafter"/>
</dbReference>
<dbReference type="PANTHER" id="PTHR10192">
    <property type="entry name" value="MOLYBDOPTERIN BIOSYNTHESIS PROTEIN"/>
    <property type="match status" value="1"/>
</dbReference>